<feature type="domain" description="C2H2-type" evidence="13">
    <location>
        <begin position="404"/>
        <end position="431"/>
    </location>
</feature>
<dbReference type="FunFam" id="3.30.160.60:FF:000614">
    <property type="entry name" value="Zinc finger protein 142"/>
    <property type="match status" value="2"/>
</dbReference>
<feature type="domain" description="C2H2-type" evidence="13">
    <location>
        <begin position="1749"/>
        <end position="1777"/>
    </location>
</feature>
<name>A0AAJ7SN84_PETMA</name>
<feature type="compositionally biased region" description="Basic and acidic residues" evidence="12">
    <location>
        <begin position="1310"/>
        <end position="1331"/>
    </location>
</feature>
<keyword evidence="14" id="KW-1185">Reference proteome</keyword>
<feature type="domain" description="C2H2-type" evidence="13">
    <location>
        <begin position="376"/>
        <end position="403"/>
    </location>
</feature>
<evidence type="ECO:0000256" key="11">
    <source>
        <dbReference type="PROSITE-ProRule" id="PRU00042"/>
    </source>
</evidence>
<feature type="domain" description="C2H2-type" evidence="13">
    <location>
        <begin position="2024"/>
        <end position="2052"/>
    </location>
</feature>
<feature type="domain" description="C2H2-type" evidence="13">
    <location>
        <begin position="215"/>
        <end position="240"/>
    </location>
</feature>
<dbReference type="CTD" id="7701"/>
<evidence type="ECO:0000256" key="2">
    <source>
        <dbReference type="ARBA" id="ARBA00006991"/>
    </source>
</evidence>
<feature type="region of interest" description="Disordered" evidence="12">
    <location>
        <begin position="621"/>
        <end position="643"/>
    </location>
</feature>
<dbReference type="InterPro" id="IPR057828">
    <property type="entry name" value="Znf_C2H2_ZNF142_13th"/>
</dbReference>
<feature type="region of interest" description="Disordered" evidence="12">
    <location>
        <begin position="684"/>
        <end position="708"/>
    </location>
</feature>
<keyword evidence="9" id="KW-0804">Transcription</keyword>
<evidence type="ECO:0000256" key="7">
    <source>
        <dbReference type="ARBA" id="ARBA00023015"/>
    </source>
</evidence>
<dbReference type="InterPro" id="IPR013087">
    <property type="entry name" value="Znf_C2H2_type"/>
</dbReference>
<accession>A0AAJ7SN84</accession>
<evidence type="ECO:0000256" key="3">
    <source>
        <dbReference type="ARBA" id="ARBA00022723"/>
    </source>
</evidence>
<dbReference type="GO" id="GO:0001228">
    <property type="term" value="F:DNA-binding transcription activator activity, RNA polymerase II-specific"/>
    <property type="evidence" value="ECO:0007669"/>
    <property type="project" value="TreeGrafter"/>
</dbReference>
<evidence type="ECO:0000256" key="10">
    <source>
        <dbReference type="ARBA" id="ARBA00023242"/>
    </source>
</evidence>
<reference evidence="15" key="1">
    <citation type="submission" date="2025-08" db="UniProtKB">
        <authorList>
            <consortium name="RefSeq"/>
        </authorList>
    </citation>
    <scope>IDENTIFICATION</scope>
    <source>
        <tissue evidence="15">Sperm</tissue>
    </source>
</reference>
<feature type="compositionally biased region" description="Polar residues" evidence="12">
    <location>
        <begin position="621"/>
        <end position="633"/>
    </location>
</feature>
<sequence length="2101" mass="231969">MPLIHTCCYYCAGQLYCVFCAVTGDDAKLGSYRHTSSYKQCPTTAEVAFALESRTHQVKNMEECPSLEQSGKYVDQDKEEKNTAVHPMNEAQEQRQEKDCSSQQELAAPARTDPVAANRCSECSKCFRKRSHLLEHMRLHFPVPWLACSACGRHFTSASKLRTHRLREEGQSRHACPHCSFRAVERHSLRRHCANVHGEVGDGVGSALSGQPEGFVCSLCGLGFSLSPDLKAHWKATHKGVVDDGGTGGGGGGTKMTVPFTCAELECGFVTRSRPEFARHVKARHDRPAAPCPHRSCRAIFSDRAAVQQHRRERHLPFHCVSCDFACSSKLQLQRHRRAGHAGPHRLACELCPFSSHNPVELESHRTRAHAGERLHRCAECGFSTPERRILNRHALTHSVDKPHKCPECEFACRDSSYLTRHMARHRDVREHMCSECGYLTKWKSALTIHMRKHSGDLRYRCDMCPYRCHRPDQLSSHKLRHGEKGLCCEVCGYACRRRAELLRHNEAKHSGCGAAGLSPSSGASVVTSTSSSSFAVTTEDTTNKPNGEGVSPKTARPTPPLHCRYCNYRTPYKQALLNHENCKHTHSRVFSCPTCPHNAFSASSLLNHRKKRHGYQPGTYTHSTIKGSQAAPSTHEAAASGSMAIGHSGGSIAVVWDAGDFREATAPVASERAVRSGVNDVERSALPTLEPEENDREHNGVDLDGGSNSGMLVGRGVLNRDAIGVGDLVSVGIGDAVTHYVGEALLQSNITVNEVVAGSHRAADASDVPHNSGLAVEQEMRDAAQDLVVPAVNDHNFGDAVTGRPVTTDLEGGQHEGMSGERLPVLDGTEQELVRAVDGETYGTLSNAGGVEETAAEVAKLLVSLYPTACQSESLYAKLEHSQQGHDSALQMLESQHMSKESIAGDCTMLLETHDVQNIQYLQPFHHQSENVVCGIFQEKRSYESIVDSRDKKMSPPLLAVTKVTEPVDQIVPSLGKEITETEISLAFKQLPQGISSGIEEAAKIPKAGQPCDPVALQKRRDRTCVGTLVEEGKVEVVVLCEARGAGRPVLRCERCPFFTRSEKALAVHARAACVARGEGGGSIRAATVAPHAIACPECGAQFKQRRALNTHQLKRKCPAVRKQCRAASKPLRNGIGVKCEGAQMREVDLPQPQLVFISGTRRGGRDVGNAQKKSKHTNKGKIWRNITAKITDAANCKSINARRSTDTQPKVNDDPIRERSSHCQEEKDCKEGEAWVCDKGRFRCLHCPFLCRQQRAILSHGRKGCLRPGQILCGICSFVCQSNGALSNHRELFHSTAKEDEMESPLSESRDRKVTKLDNGDGGKQEGSRDSMPNVEATQGKEQDGELAVNQKDHADGLKFNEDISQSNTGLVAGIETVEDGNRCRSNKHKSENKAVTCRSEDKNIIIVNAKQTGGTCTAGKENVVYSGGEEIGQRTRSKTKASSRQEIIKLERHIDMVSGVDGSSNKGNGESEGDTGESPELSNKRKNGSRNFGCEGCAFRCKQERALETHLRRGCMGPGEVQCRLCPLVCKSPVVLRNHSLSHRRAGRARSSGRAASRLTLLQCKQCPFCCKQEGALRRHVNRQHRGVLPYCCSTCEFSTKRRYRLTAHAAAVHGVPGGGPPLRPHGCDQCSRVFLEATKLRSHQRRVHDRRPTHFCIRCDYAGYGTHDVARHGEKCHSPVAAGKGSSDGFPCKSCSATFSSASALRQHLLRKHRQEPLGKDGTPPPPAAAILCASPGDPDPATHVQCTACGQEFSQHADLREHRRVQHGPHRRHGHACPTCPETFHGKQEMVLHILREHEAIDTGCTTDGMGEMCDDTDEKLLRCGLCNFSCRHQVVLEHHARCHGGRKLYRCRLCTYSTRSGQKIAWHSRIHTGEKPYRCWLCEYTCTEPSRLKVHMRKHNPDTKYLCPVCGYTCKWANQLKYHMTTHTGEKPYRCEKCEYATNRSDALRTHEATRHQEGRTFVCEHCGKAFKTRYLLGSHMRKHAEVRPHVCPQCRRTFRWPAALRNHLLTHRFERPFACSLCAYQANQRAQVVSHLARRHTSEAEQGVVLDKRHVSSEMSALPLRNQSRRGPPFATRGDAPENVIGQGVGDQSK</sequence>
<dbReference type="InterPro" id="IPR056438">
    <property type="entry name" value="Znf-C2H2_CTCF"/>
</dbReference>
<dbReference type="SMART" id="SM00355">
    <property type="entry name" value="ZnF_C2H2"/>
    <property type="match status" value="34"/>
</dbReference>
<feature type="domain" description="C2H2-type" evidence="13">
    <location>
        <begin position="1968"/>
        <end position="1995"/>
    </location>
</feature>
<evidence type="ECO:0000259" key="13">
    <source>
        <dbReference type="PROSITE" id="PS50157"/>
    </source>
</evidence>
<feature type="domain" description="C2H2-type" evidence="13">
    <location>
        <begin position="1855"/>
        <end position="1882"/>
    </location>
</feature>
<keyword evidence="10" id="KW-0539">Nucleus</keyword>
<dbReference type="Gene3D" id="3.30.160.60">
    <property type="entry name" value="Classic Zinc Finger"/>
    <property type="match status" value="16"/>
</dbReference>
<feature type="region of interest" description="Disordered" evidence="12">
    <location>
        <begin position="79"/>
        <end position="111"/>
    </location>
</feature>
<evidence type="ECO:0000256" key="6">
    <source>
        <dbReference type="ARBA" id="ARBA00022833"/>
    </source>
</evidence>
<dbReference type="PANTHER" id="PTHR24376:SF216">
    <property type="entry name" value="ZINC FINGER PROTEIN 420-LIKE"/>
    <property type="match status" value="1"/>
</dbReference>
<dbReference type="FunFam" id="3.30.160.60:FF:001732">
    <property type="entry name" value="Zgc:162936"/>
    <property type="match status" value="1"/>
</dbReference>
<feature type="domain" description="C2H2-type" evidence="13">
    <location>
        <begin position="318"/>
        <end position="346"/>
    </location>
</feature>
<dbReference type="Pfam" id="PF13909">
    <property type="entry name" value="zf-H2C2_5"/>
    <property type="match status" value="1"/>
</dbReference>
<gene>
    <name evidence="15" type="primary">ZNF142</name>
</gene>
<dbReference type="FunFam" id="3.30.160.60:FF:002117">
    <property type="entry name" value="Zinc finger protein 142"/>
    <property type="match status" value="1"/>
</dbReference>
<feature type="region of interest" description="Disordered" evidence="12">
    <location>
        <begin position="1298"/>
        <end position="1348"/>
    </location>
</feature>
<evidence type="ECO:0000256" key="5">
    <source>
        <dbReference type="ARBA" id="ARBA00022771"/>
    </source>
</evidence>
<evidence type="ECO:0000256" key="4">
    <source>
        <dbReference type="ARBA" id="ARBA00022737"/>
    </source>
</evidence>
<dbReference type="InterPro" id="IPR036236">
    <property type="entry name" value="Znf_C2H2_sf"/>
</dbReference>
<feature type="region of interest" description="Disordered" evidence="12">
    <location>
        <begin position="533"/>
        <end position="556"/>
    </location>
</feature>
<dbReference type="FunFam" id="3.30.160.60:FF:001370">
    <property type="entry name" value="Zinc finger protein"/>
    <property type="match status" value="1"/>
</dbReference>
<organism evidence="14 15">
    <name type="scientific">Petromyzon marinus</name>
    <name type="common">Sea lamprey</name>
    <dbReference type="NCBI Taxonomy" id="7757"/>
    <lineage>
        <taxon>Eukaryota</taxon>
        <taxon>Metazoa</taxon>
        <taxon>Chordata</taxon>
        <taxon>Craniata</taxon>
        <taxon>Vertebrata</taxon>
        <taxon>Cyclostomata</taxon>
        <taxon>Hyperoartia</taxon>
        <taxon>Petromyzontiformes</taxon>
        <taxon>Petromyzontidae</taxon>
        <taxon>Petromyzon</taxon>
    </lineage>
</organism>
<comment type="similarity">
    <text evidence="2">Belongs to the krueppel C2H2-type zinc-finger protein family.</text>
</comment>
<dbReference type="GO" id="GO:0005634">
    <property type="term" value="C:nucleus"/>
    <property type="evidence" value="ECO:0007669"/>
    <property type="project" value="UniProtKB-SubCell"/>
</dbReference>
<dbReference type="Pfam" id="PF23574">
    <property type="entry name" value="zf-C2H2_ZNF142_18"/>
    <property type="match status" value="1"/>
</dbReference>
<feature type="domain" description="C2H2-type" evidence="13">
    <location>
        <begin position="1629"/>
        <end position="1657"/>
    </location>
</feature>
<evidence type="ECO:0000256" key="8">
    <source>
        <dbReference type="ARBA" id="ARBA00023125"/>
    </source>
</evidence>
<keyword evidence="7" id="KW-0805">Transcription regulation</keyword>
<dbReference type="Pfam" id="PF23611">
    <property type="entry name" value="zf-C2H2_16"/>
    <property type="match status" value="2"/>
</dbReference>
<keyword evidence="8" id="KW-0238">DNA-binding</keyword>
<dbReference type="PROSITE" id="PS50157">
    <property type="entry name" value="ZINC_FINGER_C2H2_2"/>
    <property type="match status" value="18"/>
</dbReference>
<dbReference type="PROSITE" id="PS00028">
    <property type="entry name" value="ZINC_FINGER_C2H2_1"/>
    <property type="match status" value="18"/>
</dbReference>
<dbReference type="GO" id="GO:0005694">
    <property type="term" value="C:chromosome"/>
    <property type="evidence" value="ECO:0007669"/>
    <property type="project" value="UniProtKB-ARBA"/>
</dbReference>
<protein>
    <submittedName>
        <fullName evidence="15">Zinc finger protein 142 isoform X1</fullName>
    </submittedName>
</protein>
<dbReference type="PANTHER" id="PTHR24376">
    <property type="entry name" value="ZINC FINGER PROTEIN"/>
    <property type="match status" value="1"/>
</dbReference>
<feature type="region of interest" description="Disordered" evidence="12">
    <location>
        <begin position="2066"/>
        <end position="2101"/>
    </location>
</feature>
<comment type="subcellular location">
    <subcellularLocation>
        <location evidence="1">Nucleus</location>
    </subcellularLocation>
</comment>
<dbReference type="GO" id="GO:0000978">
    <property type="term" value="F:RNA polymerase II cis-regulatory region sequence-specific DNA binding"/>
    <property type="evidence" value="ECO:0007669"/>
    <property type="project" value="TreeGrafter"/>
</dbReference>
<feature type="domain" description="C2H2-type" evidence="13">
    <location>
        <begin position="146"/>
        <end position="173"/>
    </location>
</feature>
<evidence type="ECO:0000313" key="14">
    <source>
        <dbReference type="Proteomes" id="UP001318040"/>
    </source>
</evidence>
<feature type="domain" description="C2H2-type" evidence="13">
    <location>
        <begin position="1883"/>
        <end position="1910"/>
    </location>
</feature>
<keyword evidence="3" id="KW-0479">Metal-binding</keyword>
<keyword evidence="6" id="KW-0862">Zinc</keyword>
<keyword evidence="4" id="KW-0677">Repeat</keyword>
<dbReference type="SUPFAM" id="SSF57667">
    <property type="entry name" value="beta-beta-alpha zinc fingers"/>
    <property type="match status" value="9"/>
</dbReference>
<feature type="domain" description="C2H2-type" evidence="13">
    <location>
        <begin position="1694"/>
        <end position="1722"/>
    </location>
</feature>
<feature type="domain" description="C2H2-type" evidence="13">
    <location>
        <begin position="1939"/>
        <end position="1967"/>
    </location>
</feature>
<feature type="region of interest" description="Disordered" evidence="12">
    <location>
        <begin position="1456"/>
        <end position="1489"/>
    </location>
</feature>
<dbReference type="RefSeq" id="XP_032801736.1">
    <property type="nucleotide sequence ID" value="XM_032945845.1"/>
</dbReference>
<feature type="domain" description="C2H2-type" evidence="13">
    <location>
        <begin position="118"/>
        <end position="140"/>
    </location>
</feature>
<evidence type="ECO:0000256" key="1">
    <source>
        <dbReference type="ARBA" id="ARBA00004123"/>
    </source>
</evidence>
<feature type="domain" description="C2H2-type" evidence="13">
    <location>
        <begin position="1996"/>
        <end position="2023"/>
    </location>
</feature>
<feature type="domain" description="C2H2-type" evidence="13">
    <location>
        <begin position="487"/>
        <end position="512"/>
    </location>
</feature>
<dbReference type="Proteomes" id="UP001318040">
    <property type="component" value="Chromosome 4"/>
</dbReference>
<evidence type="ECO:0000313" key="15">
    <source>
        <dbReference type="RefSeq" id="XP_032801736.1"/>
    </source>
</evidence>
<feature type="region of interest" description="Disordered" evidence="12">
    <location>
        <begin position="1161"/>
        <end position="1181"/>
    </location>
</feature>
<feature type="domain" description="C2H2-type" evidence="13">
    <location>
        <begin position="1911"/>
        <end position="1938"/>
    </location>
</feature>
<feature type="region of interest" description="Disordered" evidence="12">
    <location>
        <begin position="799"/>
        <end position="823"/>
    </location>
</feature>
<evidence type="ECO:0000256" key="12">
    <source>
        <dbReference type="SAM" id="MobiDB-lite"/>
    </source>
</evidence>
<keyword evidence="5 11" id="KW-0863">Zinc-finger</keyword>
<dbReference type="GO" id="GO:0008270">
    <property type="term" value="F:zinc ion binding"/>
    <property type="evidence" value="ECO:0007669"/>
    <property type="project" value="UniProtKB-KW"/>
</dbReference>
<evidence type="ECO:0000256" key="9">
    <source>
        <dbReference type="ARBA" id="ARBA00023163"/>
    </source>
</evidence>
<dbReference type="KEGG" id="pmrn:116938560"/>
<dbReference type="Pfam" id="PF00096">
    <property type="entry name" value="zf-C2H2"/>
    <property type="match status" value="3"/>
</dbReference>
<proteinExistence type="inferred from homology"/>
<feature type="domain" description="C2H2-type" evidence="13">
    <location>
        <begin position="432"/>
        <end position="459"/>
    </location>
</feature>